<sequence length="193" mass="20390">MNAAAVDPRPHYLRALDQLEKIVSQVTPDRLDLPTPCSEFDLRALLSHTVGGVHRIAYVGEGGLALDVPAAAGEIEDHAWAAALGRARDRAAAAWADDATLDRLAHVPWGVMPGRFALGGYVMEAVTHTWDIARVVDPGAALDDELALTALAIAEQVLPADERGGDVPFGRVQPAPAGADPTTRLAAWLGRTV</sequence>
<reference evidence="2 3" key="1">
    <citation type="submission" date="2022-06" db="EMBL/GenBank/DDBJ databases">
        <title>Sequencing the genomes of 1000 actinobacteria strains.</title>
        <authorList>
            <person name="Klenk H.-P."/>
        </authorList>
    </citation>
    <scope>NUCLEOTIDE SEQUENCE [LARGE SCALE GENOMIC DNA]</scope>
    <source>
        <strain evidence="2 3">DSM 41656</strain>
    </source>
</reference>
<gene>
    <name evidence="2" type="ORF">FHR36_003659</name>
</gene>
<keyword evidence="3" id="KW-1185">Reference proteome</keyword>
<dbReference type="Gene3D" id="1.20.120.450">
    <property type="entry name" value="dinb family like domain"/>
    <property type="match status" value="1"/>
</dbReference>
<evidence type="ECO:0000313" key="3">
    <source>
        <dbReference type="Proteomes" id="UP001206483"/>
    </source>
</evidence>
<dbReference type="NCBIfam" id="TIGR03083">
    <property type="entry name" value="maleylpyruvate isomerase family mycothiol-dependent enzyme"/>
    <property type="match status" value="1"/>
</dbReference>
<organism evidence="2 3">
    <name type="scientific">Kitasatospora paracochleata</name>
    <dbReference type="NCBI Taxonomy" id="58354"/>
    <lineage>
        <taxon>Bacteria</taxon>
        <taxon>Bacillati</taxon>
        <taxon>Actinomycetota</taxon>
        <taxon>Actinomycetes</taxon>
        <taxon>Kitasatosporales</taxon>
        <taxon>Streptomycetaceae</taxon>
        <taxon>Kitasatospora</taxon>
    </lineage>
</organism>
<dbReference type="InterPro" id="IPR034660">
    <property type="entry name" value="DinB/YfiT-like"/>
</dbReference>
<dbReference type="InterPro" id="IPR024344">
    <property type="entry name" value="MDMPI_metal-binding"/>
</dbReference>
<dbReference type="NCBIfam" id="TIGR03086">
    <property type="entry name" value="TIGR03086 family metal-binding protein"/>
    <property type="match status" value="1"/>
</dbReference>
<proteinExistence type="predicted"/>
<comment type="caution">
    <text evidence="2">The sequence shown here is derived from an EMBL/GenBank/DDBJ whole genome shotgun (WGS) entry which is preliminary data.</text>
</comment>
<dbReference type="Proteomes" id="UP001206483">
    <property type="component" value="Unassembled WGS sequence"/>
</dbReference>
<dbReference type="SUPFAM" id="SSF109854">
    <property type="entry name" value="DinB/YfiT-like putative metalloenzymes"/>
    <property type="match status" value="1"/>
</dbReference>
<accession>A0ABT1J188</accession>
<feature type="domain" description="Mycothiol-dependent maleylpyruvate isomerase metal-binding" evidence="1">
    <location>
        <begin position="14"/>
        <end position="133"/>
    </location>
</feature>
<dbReference type="EMBL" id="JAMZDX010000003">
    <property type="protein sequence ID" value="MCP2310526.1"/>
    <property type="molecule type" value="Genomic_DNA"/>
</dbReference>
<dbReference type="InterPro" id="IPR017520">
    <property type="entry name" value="CHP03086"/>
</dbReference>
<evidence type="ECO:0000313" key="2">
    <source>
        <dbReference type="EMBL" id="MCP2310526.1"/>
    </source>
</evidence>
<dbReference type="RefSeq" id="WP_253798546.1">
    <property type="nucleotide sequence ID" value="NZ_BAAAUB010000014.1"/>
</dbReference>
<dbReference type="Pfam" id="PF11716">
    <property type="entry name" value="MDMPI_N"/>
    <property type="match status" value="1"/>
</dbReference>
<evidence type="ECO:0000259" key="1">
    <source>
        <dbReference type="Pfam" id="PF11716"/>
    </source>
</evidence>
<name>A0ABT1J188_9ACTN</name>
<protein>
    <submittedName>
        <fullName evidence="2">Uncharacterized protein (TIGR03086 family)</fullName>
    </submittedName>
</protein>
<dbReference type="InterPro" id="IPR017517">
    <property type="entry name" value="Maleyloyr_isom"/>
</dbReference>